<dbReference type="PANTHER" id="PTHR30349">
    <property type="entry name" value="PHAGE INTEGRASE-RELATED"/>
    <property type="match status" value="1"/>
</dbReference>
<evidence type="ECO:0000259" key="7">
    <source>
        <dbReference type="PROSITE" id="PS51900"/>
    </source>
</evidence>
<feature type="domain" description="Core-binding (CB)" evidence="7">
    <location>
        <begin position="63"/>
        <end position="150"/>
    </location>
</feature>
<keyword evidence="4" id="KW-0233">DNA recombination</keyword>
<dbReference type="PROSITE" id="PS51898">
    <property type="entry name" value="TYR_RECOMBINASE"/>
    <property type="match status" value="1"/>
</dbReference>
<name>A0ABS3HNM9_9ENTE</name>
<protein>
    <submittedName>
        <fullName evidence="8">Site-specific integrase</fullName>
    </submittedName>
</protein>
<dbReference type="PROSITE" id="PS51900">
    <property type="entry name" value="CB"/>
    <property type="match status" value="1"/>
</dbReference>
<dbReference type="CDD" id="cd01189">
    <property type="entry name" value="INT_ICEBs1_C_like"/>
    <property type="match status" value="1"/>
</dbReference>
<proteinExistence type="inferred from homology"/>
<reference evidence="8 9" key="1">
    <citation type="submission" date="2021-03" db="EMBL/GenBank/DDBJ databases">
        <title>Enterococcal diversity collection.</title>
        <authorList>
            <person name="Gilmore M.S."/>
            <person name="Schwartzman J."/>
            <person name="Van Tyne D."/>
            <person name="Martin M."/>
            <person name="Earl A.M."/>
            <person name="Manson A.L."/>
            <person name="Straub T."/>
            <person name="Salamzade R."/>
            <person name="Saavedra J."/>
            <person name="Lebreton F."/>
            <person name="Prichula J."/>
            <person name="Schaufler K."/>
            <person name="Gaca A."/>
            <person name="Sgardioli B."/>
            <person name="Wagenaar J."/>
            <person name="Strong T."/>
        </authorList>
    </citation>
    <scope>NUCLEOTIDE SEQUENCE [LARGE SCALE GENOMIC DNA]</scope>
    <source>
        <strain evidence="8 9">MJM16</strain>
    </source>
</reference>
<evidence type="ECO:0000256" key="4">
    <source>
        <dbReference type="ARBA" id="ARBA00023172"/>
    </source>
</evidence>
<dbReference type="InterPro" id="IPR044068">
    <property type="entry name" value="CB"/>
</dbReference>
<dbReference type="InterPro" id="IPR010998">
    <property type="entry name" value="Integrase_recombinase_N"/>
</dbReference>
<evidence type="ECO:0000256" key="1">
    <source>
        <dbReference type="ARBA" id="ARBA00008857"/>
    </source>
</evidence>
<evidence type="ECO:0000256" key="2">
    <source>
        <dbReference type="ARBA" id="ARBA00022908"/>
    </source>
</evidence>
<keyword evidence="3 5" id="KW-0238">DNA-binding</keyword>
<gene>
    <name evidence="8" type="ORF">JZO85_22635</name>
</gene>
<evidence type="ECO:0000313" key="8">
    <source>
        <dbReference type="EMBL" id="MBO0455056.1"/>
    </source>
</evidence>
<evidence type="ECO:0000259" key="6">
    <source>
        <dbReference type="PROSITE" id="PS51898"/>
    </source>
</evidence>
<comment type="caution">
    <text evidence="8">The sequence shown here is derived from an EMBL/GenBank/DDBJ whole genome shotgun (WGS) entry which is preliminary data.</text>
</comment>
<dbReference type="Gene3D" id="1.10.150.130">
    <property type="match status" value="1"/>
</dbReference>
<organism evidence="8 9">
    <name type="scientific">Candidatus Enterococcus murrayae</name>
    <dbReference type="NCBI Taxonomy" id="2815321"/>
    <lineage>
        <taxon>Bacteria</taxon>
        <taxon>Bacillati</taxon>
        <taxon>Bacillota</taxon>
        <taxon>Bacilli</taxon>
        <taxon>Lactobacillales</taxon>
        <taxon>Enterococcaceae</taxon>
        <taxon>Enterococcus</taxon>
    </lineage>
</organism>
<keyword evidence="9" id="KW-1185">Reference proteome</keyword>
<sequence length="371" mass="42591">MARKGENIYKRKDGRWEARYSKGRKENGRILYGSVYGKSYTEAKKKSIMMKAKYVSSMERTISPYIGNLGDWLNYWMTNKVKGQVKETTYSSYQQLIEKHLLPELGNVPLMKIRKKDIQVFLCSLQEKKLAAGTIRNIFTLLKNCLNEAQRLGYILENVCEQITLPKKKQKEISILTLKQQKKLELYAFQDRTCSPIILSLYSGMRIGEISGLKWQDVDFQNNLIHVKRTVSRIVNENPTGPRTKLIEGTPKSANSMRTIPLPPNLKKYLEEKQKAASSEYVVSDTDGLIEPRTITNRFKKTVAAADLSEINFHVLRHTFATRCMEKGIDVASLSKILGHQSTKMTLDTYAGSLMETRRKGMKELDKLFKI</sequence>
<dbReference type="InterPro" id="IPR004107">
    <property type="entry name" value="Integrase_SAM-like_N"/>
</dbReference>
<comment type="similarity">
    <text evidence="1">Belongs to the 'phage' integrase family.</text>
</comment>
<dbReference type="EMBL" id="JAFLVR010000086">
    <property type="protein sequence ID" value="MBO0455056.1"/>
    <property type="molecule type" value="Genomic_DNA"/>
</dbReference>
<dbReference type="RefSeq" id="WP_207110780.1">
    <property type="nucleotide sequence ID" value="NZ_JAFLVR010000086.1"/>
</dbReference>
<dbReference type="Proteomes" id="UP000664495">
    <property type="component" value="Unassembled WGS sequence"/>
</dbReference>
<dbReference type="InterPro" id="IPR013762">
    <property type="entry name" value="Integrase-like_cat_sf"/>
</dbReference>
<feature type="domain" description="Tyr recombinase" evidence="6">
    <location>
        <begin position="171"/>
        <end position="363"/>
    </location>
</feature>
<dbReference type="InterPro" id="IPR050090">
    <property type="entry name" value="Tyrosine_recombinase_XerCD"/>
</dbReference>
<accession>A0ABS3HNM9</accession>
<dbReference type="InterPro" id="IPR002104">
    <property type="entry name" value="Integrase_catalytic"/>
</dbReference>
<dbReference type="Gene3D" id="1.10.443.10">
    <property type="entry name" value="Intergrase catalytic core"/>
    <property type="match status" value="1"/>
</dbReference>
<keyword evidence="2" id="KW-0229">DNA integration</keyword>
<dbReference type="Pfam" id="PF14659">
    <property type="entry name" value="Phage_int_SAM_3"/>
    <property type="match status" value="1"/>
</dbReference>
<dbReference type="SUPFAM" id="SSF56349">
    <property type="entry name" value="DNA breaking-rejoining enzymes"/>
    <property type="match status" value="1"/>
</dbReference>
<evidence type="ECO:0000256" key="5">
    <source>
        <dbReference type="PROSITE-ProRule" id="PRU01248"/>
    </source>
</evidence>
<dbReference type="PANTHER" id="PTHR30349:SF41">
    <property type="entry name" value="INTEGRASE_RECOMBINASE PROTEIN MJ0367-RELATED"/>
    <property type="match status" value="1"/>
</dbReference>
<dbReference type="Pfam" id="PF00589">
    <property type="entry name" value="Phage_integrase"/>
    <property type="match status" value="1"/>
</dbReference>
<dbReference type="InterPro" id="IPR011010">
    <property type="entry name" value="DNA_brk_join_enz"/>
</dbReference>
<evidence type="ECO:0000313" key="9">
    <source>
        <dbReference type="Proteomes" id="UP000664495"/>
    </source>
</evidence>
<evidence type="ECO:0000256" key="3">
    <source>
        <dbReference type="ARBA" id="ARBA00023125"/>
    </source>
</evidence>